<comment type="similarity">
    <text evidence="2">Belongs to the thioredoxin family. DsbE subfamily.</text>
</comment>
<dbReference type="PANTHER" id="PTHR42852">
    <property type="entry name" value="THIOL:DISULFIDE INTERCHANGE PROTEIN DSBE"/>
    <property type="match status" value="1"/>
</dbReference>
<evidence type="ECO:0000256" key="4">
    <source>
        <dbReference type="ARBA" id="ARBA00023157"/>
    </source>
</evidence>
<proteinExistence type="inferred from homology"/>
<dbReference type="InterPro" id="IPR050553">
    <property type="entry name" value="Thioredoxin_ResA/DsbE_sf"/>
</dbReference>
<evidence type="ECO:0000313" key="8">
    <source>
        <dbReference type="Proteomes" id="UP001265259"/>
    </source>
</evidence>
<keyword evidence="3" id="KW-0201">Cytochrome c-type biogenesis</keyword>
<keyword evidence="5" id="KW-0676">Redox-active center</keyword>
<dbReference type="NCBIfam" id="TIGR00385">
    <property type="entry name" value="dsbE"/>
    <property type="match status" value="1"/>
</dbReference>
<dbReference type="Proteomes" id="UP001265259">
    <property type="component" value="Unassembled WGS sequence"/>
</dbReference>
<reference evidence="7 8" key="1">
    <citation type="submission" date="2023-09" db="EMBL/GenBank/DDBJ databases">
        <authorList>
            <person name="Rey-Velasco X."/>
        </authorList>
    </citation>
    <scope>NUCLEOTIDE SEQUENCE [LARGE SCALE GENOMIC DNA]</scope>
    <source>
        <strain evidence="7 8">F158</strain>
    </source>
</reference>
<keyword evidence="8" id="KW-1185">Reference proteome</keyword>
<comment type="subcellular location">
    <subcellularLocation>
        <location evidence="1">Cell envelope</location>
    </subcellularLocation>
</comment>
<dbReference type="Gene3D" id="3.40.30.10">
    <property type="entry name" value="Glutaredoxin"/>
    <property type="match status" value="1"/>
</dbReference>
<dbReference type="EMBL" id="JAVRHL010000003">
    <property type="protein sequence ID" value="MDT0683512.1"/>
    <property type="molecule type" value="Genomic_DNA"/>
</dbReference>
<dbReference type="PANTHER" id="PTHR42852:SF6">
    <property type="entry name" value="THIOL:DISULFIDE INTERCHANGE PROTEIN DSBE"/>
    <property type="match status" value="1"/>
</dbReference>
<dbReference type="Pfam" id="PF08534">
    <property type="entry name" value="Redoxin"/>
    <property type="match status" value="1"/>
</dbReference>
<evidence type="ECO:0000313" key="7">
    <source>
        <dbReference type="EMBL" id="MDT0683512.1"/>
    </source>
</evidence>
<dbReference type="InterPro" id="IPR004799">
    <property type="entry name" value="Periplasmic_diS_OxRdtase_DsbE"/>
</dbReference>
<evidence type="ECO:0000256" key="2">
    <source>
        <dbReference type="ARBA" id="ARBA00007758"/>
    </source>
</evidence>
<dbReference type="PROSITE" id="PS00194">
    <property type="entry name" value="THIOREDOXIN_1"/>
    <property type="match status" value="1"/>
</dbReference>
<keyword evidence="4" id="KW-1015">Disulfide bond</keyword>
<evidence type="ECO:0000256" key="3">
    <source>
        <dbReference type="ARBA" id="ARBA00022748"/>
    </source>
</evidence>
<gene>
    <name evidence="7" type="ORF">RM543_12515</name>
</gene>
<dbReference type="InterPro" id="IPR013740">
    <property type="entry name" value="Redoxin"/>
</dbReference>
<dbReference type="InterPro" id="IPR013766">
    <property type="entry name" value="Thioredoxin_domain"/>
</dbReference>
<evidence type="ECO:0000256" key="1">
    <source>
        <dbReference type="ARBA" id="ARBA00004196"/>
    </source>
</evidence>
<organism evidence="7 8">
    <name type="scientific">Tropicimonas omnivorans</name>
    <dbReference type="NCBI Taxonomy" id="3075590"/>
    <lineage>
        <taxon>Bacteria</taxon>
        <taxon>Pseudomonadati</taxon>
        <taxon>Pseudomonadota</taxon>
        <taxon>Alphaproteobacteria</taxon>
        <taxon>Rhodobacterales</taxon>
        <taxon>Roseobacteraceae</taxon>
        <taxon>Tropicimonas</taxon>
    </lineage>
</organism>
<dbReference type="InterPro" id="IPR017937">
    <property type="entry name" value="Thioredoxin_CS"/>
</dbReference>
<accession>A0ABU3DIG5</accession>
<feature type="domain" description="Thioredoxin" evidence="6">
    <location>
        <begin position="37"/>
        <end position="177"/>
    </location>
</feature>
<dbReference type="RefSeq" id="WP_311692138.1">
    <property type="nucleotide sequence ID" value="NZ_JAVRHL010000003.1"/>
</dbReference>
<sequence length="177" mass="18566">MKTVLLFGVPLVFAAFAGLLLAGLAEREESGDALPSALVGQDAPEMNLTPLGDLPALDRAALEGPGPKLVNFWASWCVPCRAEHPLLEGLSEEAPLYGIAYKDKQADSLAFLAELGNPFDAASTDDTGRTGIEWGLYGVPETFVLDGDGTIVLRHAGPLTPEIVERDILPALEAAGG</sequence>
<evidence type="ECO:0000259" key="6">
    <source>
        <dbReference type="PROSITE" id="PS51352"/>
    </source>
</evidence>
<protein>
    <submittedName>
        <fullName evidence="7">DsbE family thiol:disulfide interchange protein</fullName>
    </submittedName>
</protein>
<dbReference type="PROSITE" id="PS51352">
    <property type="entry name" value="THIOREDOXIN_2"/>
    <property type="match status" value="1"/>
</dbReference>
<name>A0ABU3DIG5_9RHOB</name>
<dbReference type="InterPro" id="IPR036249">
    <property type="entry name" value="Thioredoxin-like_sf"/>
</dbReference>
<dbReference type="CDD" id="cd03010">
    <property type="entry name" value="TlpA_like_DsbE"/>
    <property type="match status" value="1"/>
</dbReference>
<dbReference type="SUPFAM" id="SSF52833">
    <property type="entry name" value="Thioredoxin-like"/>
    <property type="match status" value="1"/>
</dbReference>
<evidence type="ECO:0000256" key="5">
    <source>
        <dbReference type="ARBA" id="ARBA00023284"/>
    </source>
</evidence>
<comment type="caution">
    <text evidence="7">The sequence shown here is derived from an EMBL/GenBank/DDBJ whole genome shotgun (WGS) entry which is preliminary data.</text>
</comment>